<feature type="compositionally biased region" description="Basic residues" evidence="1">
    <location>
        <begin position="1"/>
        <end position="10"/>
    </location>
</feature>
<sequence length="42" mass="4532">MRGLRRHARLSRSGPLRQDLTPQTGPVVPAAQYCPGDAGLMT</sequence>
<dbReference type="EMBL" id="CP013236">
    <property type="protein sequence ID" value="AMP13624.1"/>
    <property type="molecule type" value="Genomic_DNA"/>
</dbReference>
<keyword evidence="3" id="KW-1185">Reference proteome</keyword>
<evidence type="ECO:0000313" key="3">
    <source>
        <dbReference type="Proteomes" id="UP000074914"/>
    </source>
</evidence>
<accession>A0ABN4MBI0</accession>
<dbReference type="Proteomes" id="UP000074914">
    <property type="component" value="Chromosome"/>
</dbReference>
<evidence type="ECO:0000313" key="2">
    <source>
        <dbReference type="EMBL" id="AMP13624.1"/>
    </source>
</evidence>
<protein>
    <submittedName>
        <fullName evidence="2">Uncharacterized protein</fullName>
    </submittedName>
</protein>
<gene>
    <name evidence="2" type="ORF">CPter291_1348</name>
</gene>
<feature type="region of interest" description="Disordered" evidence="1">
    <location>
        <begin position="1"/>
        <end position="30"/>
    </location>
</feature>
<name>A0ABN4MBI0_9BURK</name>
<organism evidence="2 3">
    <name type="scientific">Collimonas pratensis</name>
    <dbReference type="NCBI Taxonomy" id="279113"/>
    <lineage>
        <taxon>Bacteria</taxon>
        <taxon>Pseudomonadati</taxon>
        <taxon>Pseudomonadota</taxon>
        <taxon>Betaproteobacteria</taxon>
        <taxon>Burkholderiales</taxon>
        <taxon>Oxalobacteraceae</taxon>
        <taxon>Collimonas</taxon>
    </lineage>
</organism>
<proteinExistence type="predicted"/>
<reference evidence="2 3" key="1">
    <citation type="submission" date="2015-11" db="EMBL/GenBank/DDBJ databases">
        <title>Exploring the genomic traits of fungus-feeding bacterial genus Collimonas.</title>
        <authorList>
            <person name="Song C."/>
            <person name="Schmidt R."/>
            <person name="de Jager V."/>
            <person name="Krzyzanowska D."/>
            <person name="Jongedijk E."/>
            <person name="Cankar K."/>
            <person name="Beekwilder J."/>
            <person name="van Veen A."/>
            <person name="de Boer W."/>
            <person name="van Veen J.A."/>
            <person name="Garbeva P."/>
        </authorList>
    </citation>
    <scope>NUCLEOTIDE SEQUENCE [LARGE SCALE GENOMIC DNA]</scope>
    <source>
        <strain evidence="2 3">Ter291</strain>
    </source>
</reference>
<evidence type="ECO:0000256" key="1">
    <source>
        <dbReference type="SAM" id="MobiDB-lite"/>
    </source>
</evidence>